<keyword evidence="8" id="KW-0931">ER-Golgi transport</keyword>
<keyword evidence="9 14" id="KW-0653">Protein transport</keyword>
<keyword evidence="10 14" id="KW-1133">Transmembrane helix</keyword>
<dbReference type="AlphaFoldDB" id="A0A8C9GY29"/>
<dbReference type="Pfam" id="PF00810">
    <property type="entry name" value="ER_lumen_recept"/>
    <property type="match status" value="1"/>
</dbReference>
<dbReference type="PRINTS" id="PR00660">
    <property type="entry name" value="ERLUMENR"/>
</dbReference>
<sequence length="223" mass="26603">MNLFRLTGDTLHLISMYILIMKLKRSKNCIGISCRMQELYLIVFLCRYIDLFFMFVSVYNTAMKITFILTTIYTIYLIRVKLPISQTYNRKVDSFKYEKYLIPPCAVLSLFTTKTYGPLVILWTFSIWLESVAILPQLVLLEKQREVENITSHYVITMGMYRAFYILNWIYRFFFDVKPFINVVVWLAGLIQTLLYIDFFYYFALAKWYGKKLVLPFNGEPIN</sequence>
<evidence type="ECO:0000256" key="9">
    <source>
        <dbReference type="ARBA" id="ARBA00022927"/>
    </source>
</evidence>
<feature type="transmembrane region" description="Helical" evidence="14">
    <location>
        <begin position="153"/>
        <end position="171"/>
    </location>
</feature>
<dbReference type="GO" id="GO:0006621">
    <property type="term" value="P:protein retention in ER lumen"/>
    <property type="evidence" value="ECO:0007669"/>
    <property type="project" value="InterPro"/>
</dbReference>
<reference evidence="15" key="1">
    <citation type="submission" date="2025-08" db="UniProtKB">
        <authorList>
            <consortium name="Ensembl"/>
        </authorList>
    </citation>
    <scope>IDENTIFICATION</scope>
</reference>
<evidence type="ECO:0000256" key="2">
    <source>
        <dbReference type="ARBA" id="ARBA00004477"/>
    </source>
</evidence>
<keyword evidence="5 14" id="KW-0813">Transport</keyword>
<evidence type="ECO:0000256" key="6">
    <source>
        <dbReference type="ARBA" id="ARBA00022692"/>
    </source>
</evidence>
<reference evidence="15" key="2">
    <citation type="submission" date="2025-09" db="UniProtKB">
        <authorList>
            <consortium name="Ensembl"/>
        </authorList>
    </citation>
    <scope>IDENTIFICATION</scope>
</reference>
<dbReference type="PROSITE" id="PS00951">
    <property type="entry name" value="ER_LUMEN_RECEPTOR_1"/>
    <property type="match status" value="1"/>
</dbReference>
<feature type="transmembrane region" description="Helical" evidence="14">
    <location>
        <begin position="183"/>
        <end position="203"/>
    </location>
</feature>
<comment type="similarity">
    <text evidence="4 14">Belongs to the ERD2 family.</text>
</comment>
<evidence type="ECO:0000256" key="11">
    <source>
        <dbReference type="ARBA" id="ARBA00023136"/>
    </source>
</evidence>
<keyword evidence="6 14" id="KW-0812">Transmembrane</keyword>
<evidence type="ECO:0000256" key="8">
    <source>
        <dbReference type="ARBA" id="ARBA00022892"/>
    </source>
</evidence>
<dbReference type="Proteomes" id="UP000694416">
    <property type="component" value="Unplaced"/>
</dbReference>
<feature type="transmembrane region" description="Helical" evidence="14">
    <location>
        <begin position="62"/>
        <end position="79"/>
    </location>
</feature>
<evidence type="ECO:0000256" key="7">
    <source>
        <dbReference type="ARBA" id="ARBA00022824"/>
    </source>
</evidence>
<dbReference type="GO" id="GO:0046923">
    <property type="term" value="F:ER retention sequence binding"/>
    <property type="evidence" value="ECO:0007669"/>
    <property type="project" value="InterPro"/>
</dbReference>
<comment type="subcellular location">
    <subcellularLocation>
        <location evidence="1">Cytoplasmic vesicle</location>
        <location evidence="1">COPI-coated vesicle membrane</location>
        <topology evidence="1">Multi-pass membrane protein</topology>
    </subcellularLocation>
    <subcellularLocation>
        <location evidence="2 14">Endoplasmic reticulum membrane</location>
        <topology evidence="2 14">Multi-pass membrane protein</topology>
    </subcellularLocation>
    <subcellularLocation>
        <location evidence="3">Golgi apparatus membrane</location>
        <topology evidence="3">Multi-pass membrane protein</topology>
    </subcellularLocation>
</comment>
<evidence type="ECO:0000313" key="16">
    <source>
        <dbReference type="Proteomes" id="UP000694416"/>
    </source>
</evidence>
<keyword evidence="13" id="KW-0968">Cytoplasmic vesicle</keyword>
<name>A0A8C9GY29_9PRIM</name>
<dbReference type="GO" id="GO:0005789">
    <property type="term" value="C:endoplasmic reticulum membrane"/>
    <property type="evidence" value="ECO:0007669"/>
    <property type="project" value="UniProtKB-SubCell"/>
</dbReference>
<dbReference type="GO" id="GO:0030663">
    <property type="term" value="C:COPI-coated vesicle membrane"/>
    <property type="evidence" value="ECO:0007669"/>
    <property type="project" value="UniProtKB-SubCell"/>
</dbReference>
<evidence type="ECO:0000256" key="1">
    <source>
        <dbReference type="ARBA" id="ARBA00004129"/>
    </source>
</evidence>
<keyword evidence="12 14" id="KW-0675">Receptor</keyword>
<keyword evidence="7 14" id="KW-0256">Endoplasmic reticulum</keyword>
<dbReference type="Ensembl" id="ENSPTET00000017896.1">
    <property type="protein sequence ID" value="ENSPTEP00000011874.1"/>
    <property type="gene ID" value="ENSPTEG00000013346.1"/>
</dbReference>
<evidence type="ECO:0000256" key="10">
    <source>
        <dbReference type="ARBA" id="ARBA00022989"/>
    </source>
</evidence>
<feature type="transmembrane region" description="Helical" evidence="14">
    <location>
        <begin position="122"/>
        <end position="141"/>
    </location>
</feature>
<dbReference type="GO" id="GO:0015031">
    <property type="term" value="P:protein transport"/>
    <property type="evidence" value="ECO:0007669"/>
    <property type="project" value="UniProtKB-KW"/>
</dbReference>
<keyword evidence="11 14" id="KW-0472">Membrane</keyword>
<evidence type="ECO:0000256" key="14">
    <source>
        <dbReference type="RuleBase" id="RU000634"/>
    </source>
</evidence>
<evidence type="ECO:0000256" key="4">
    <source>
        <dbReference type="ARBA" id="ARBA00010120"/>
    </source>
</evidence>
<proteinExistence type="inferred from homology"/>
<evidence type="ECO:0000256" key="5">
    <source>
        <dbReference type="ARBA" id="ARBA00022448"/>
    </source>
</evidence>
<organism evidence="15 16">
    <name type="scientific">Piliocolobus tephrosceles</name>
    <name type="common">Ugandan red Colobus</name>
    <dbReference type="NCBI Taxonomy" id="591936"/>
    <lineage>
        <taxon>Eukaryota</taxon>
        <taxon>Metazoa</taxon>
        <taxon>Chordata</taxon>
        <taxon>Craniata</taxon>
        <taxon>Vertebrata</taxon>
        <taxon>Euteleostomi</taxon>
        <taxon>Mammalia</taxon>
        <taxon>Eutheria</taxon>
        <taxon>Euarchontoglires</taxon>
        <taxon>Primates</taxon>
        <taxon>Haplorrhini</taxon>
        <taxon>Catarrhini</taxon>
        <taxon>Cercopithecidae</taxon>
        <taxon>Colobinae</taxon>
        <taxon>Piliocolobus</taxon>
    </lineage>
</organism>
<dbReference type="PANTHER" id="PTHR10585">
    <property type="entry name" value="ER LUMEN PROTEIN RETAINING RECEPTOR"/>
    <property type="match status" value="1"/>
</dbReference>
<comment type="caution">
    <text evidence="14">Lacks conserved residue(s) required for the propagation of feature annotation.</text>
</comment>
<dbReference type="InterPro" id="IPR000133">
    <property type="entry name" value="ER_ret_rcpt"/>
</dbReference>
<keyword evidence="16" id="KW-1185">Reference proteome</keyword>
<evidence type="ECO:0000256" key="12">
    <source>
        <dbReference type="ARBA" id="ARBA00023170"/>
    </source>
</evidence>
<dbReference type="GO" id="GO:0016192">
    <property type="term" value="P:vesicle-mediated transport"/>
    <property type="evidence" value="ECO:0007669"/>
    <property type="project" value="UniProtKB-KW"/>
</dbReference>
<evidence type="ECO:0000313" key="15">
    <source>
        <dbReference type="Ensembl" id="ENSPTEP00000011874.1"/>
    </source>
</evidence>
<evidence type="ECO:0000256" key="3">
    <source>
        <dbReference type="ARBA" id="ARBA00004653"/>
    </source>
</evidence>
<accession>A0A8C9GY29</accession>
<dbReference type="GO" id="GO:0000139">
    <property type="term" value="C:Golgi membrane"/>
    <property type="evidence" value="ECO:0007669"/>
    <property type="project" value="UniProtKB-SubCell"/>
</dbReference>
<protein>
    <recommendedName>
        <fullName evidence="14">ER lumen protein-retaining receptor</fullName>
    </recommendedName>
</protein>
<dbReference type="PROSITE" id="PS00952">
    <property type="entry name" value="ER_LUMEN_RECEPTOR_2"/>
    <property type="match status" value="1"/>
</dbReference>
<evidence type="ECO:0000256" key="13">
    <source>
        <dbReference type="ARBA" id="ARBA00023329"/>
    </source>
</evidence>